<evidence type="ECO:0000256" key="1">
    <source>
        <dbReference type="SAM" id="MobiDB-lite"/>
    </source>
</evidence>
<dbReference type="AlphaFoldDB" id="X7E997"/>
<proteinExistence type="predicted"/>
<keyword evidence="3" id="KW-1185">Reference proteome</keyword>
<comment type="caution">
    <text evidence="2">The sequence shown here is derived from an EMBL/GenBank/DDBJ whole genome shotgun (WGS) entry which is preliminary data.</text>
</comment>
<evidence type="ECO:0000313" key="2">
    <source>
        <dbReference type="EMBL" id="ETX12674.1"/>
    </source>
</evidence>
<organism evidence="2 3">
    <name type="scientific">Marinomonas ushuaiensis DSM 15871</name>
    <dbReference type="NCBI Taxonomy" id="1122207"/>
    <lineage>
        <taxon>Bacteria</taxon>
        <taxon>Pseudomonadati</taxon>
        <taxon>Pseudomonadota</taxon>
        <taxon>Gammaproteobacteria</taxon>
        <taxon>Oceanospirillales</taxon>
        <taxon>Oceanospirillaceae</taxon>
        <taxon>Marinomonas</taxon>
    </lineage>
</organism>
<dbReference type="STRING" id="1122207.MUS1_01420"/>
<evidence type="ECO:0000313" key="3">
    <source>
        <dbReference type="Proteomes" id="UP000054058"/>
    </source>
</evidence>
<gene>
    <name evidence="2" type="ORF">MUS1_01420</name>
</gene>
<accession>X7E997</accession>
<dbReference type="Proteomes" id="UP000054058">
    <property type="component" value="Unassembled WGS sequence"/>
</dbReference>
<name>X7E997_9GAMM</name>
<dbReference type="EMBL" id="JAMB01000001">
    <property type="protein sequence ID" value="ETX12674.1"/>
    <property type="molecule type" value="Genomic_DNA"/>
</dbReference>
<reference evidence="2 3" key="1">
    <citation type="submission" date="2014-01" db="EMBL/GenBank/DDBJ databases">
        <title>Marinomonas ushuaiensis DSM 15871 Genome Sequencing.</title>
        <authorList>
            <person name="Lai Q."/>
            <person name="Shao Z.S."/>
        </authorList>
    </citation>
    <scope>NUCLEOTIDE SEQUENCE [LARGE SCALE GENOMIC DNA]</scope>
    <source>
        <strain evidence="2 3">DSM 15871</strain>
    </source>
</reference>
<feature type="region of interest" description="Disordered" evidence="1">
    <location>
        <begin position="29"/>
        <end position="50"/>
    </location>
</feature>
<dbReference type="RefSeq" id="WP_211236403.1">
    <property type="nucleotide sequence ID" value="NZ_JAMB01000001.1"/>
</dbReference>
<sequence length="50" mass="5321">MSVFASIGTAVNVSGYVVVSVAKSEGQLDESIYNDPEAGNQLELHTEHKV</sequence>
<protein>
    <submittedName>
        <fullName evidence="2">Uncharacterized protein</fullName>
    </submittedName>
</protein>
<dbReference type="PATRIC" id="fig|1122207.3.peg.295"/>